<comment type="function">
    <text evidence="8">Involved in the lipid remodeling steps of GPI-anchor maturation.</text>
</comment>
<dbReference type="PANTHER" id="PTHR13148">
    <property type="entry name" value="PER1-RELATED"/>
    <property type="match status" value="1"/>
</dbReference>
<keyword evidence="4 8" id="KW-0812">Transmembrane</keyword>
<comment type="subcellular location">
    <subcellularLocation>
        <location evidence="1">Endomembrane system</location>
        <topology evidence="1">Multi-pass membrane protein</topology>
    </subcellularLocation>
    <subcellularLocation>
        <location evidence="8">Golgi apparatus membrane</location>
        <topology evidence="8">Multi-pass membrane protein</topology>
    </subcellularLocation>
</comment>
<keyword evidence="3 8" id="KW-0337">GPI-anchor biosynthesis</keyword>
<proteinExistence type="inferred from homology"/>
<evidence type="ECO:0000256" key="5">
    <source>
        <dbReference type="ARBA" id="ARBA00022729"/>
    </source>
</evidence>
<comment type="similarity">
    <text evidence="2 8">Belongs to the PGAP3 family.</text>
</comment>
<keyword evidence="8" id="KW-0333">Golgi apparatus</keyword>
<name>A0A8T0E358_ARGBR</name>
<dbReference type="Pfam" id="PF04080">
    <property type="entry name" value="Per1"/>
    <property type="match status" value="2"/>
</dbReference>
<feature type="transmembrane region" description="Helical" evidence="8">
    <location>
        <begin position="225"/>
        <end position="242"/>
    </location>
</feature>
<evidence type="ECO:0000256" key="7">
    <source>
        <dbReference type="ARBA" id="ARBA00023136"/>
    </source>
</evidence>
<evidence type="ECO:0000256" key="2">
    <source>
        <dbReference type="ARBA" id="ARBA00006387"/>
    </source>
</evidence>
<evidence type="ECO:0000256" key="8">
    <source>
        <dbReference type="RuleBase" id="RU365066"/>
    </source>
</evidence>
<dbReference type="Proteomes" id="UP000807504">
    <property type="component" value="Unassembled WGS sequence"/>
</dbReference>
<feature type="transmembrane region" description="Helical" evidence="8">
    <location>
        <begin position="258"/>
        <end position="276"/>
    </location>
</feature>
<evidence type="ECO:0000256" key="1">
    <source>
        <dbReference type="ARBA" id="ARBA00004127"/>
    </source>
</evidence>
<dbReference type="EMBL" id="JABXBU010002231">
    <property type="protein sequence ID" value="KAF8764627.1"/>
    <property type="molecule type" value="Genomic_DNA"/>
</dbReference>
<accession>A0A8T0E358</accession>
<feature type="signal peptide" evidence="8">
    <location>
        <begin position="1"/>
        <end position="27"/>
    </location>
</feature>
<evidence type="ECO:0000256" key="6">
    <source>
        <dbReference type="ARBA" id="ARBA00022989"/>
    </source>
</evidence>
<dbReference type="InterPro" id="IPR007217">
    <property type="entry name" value="Per1-like"/>
</dbReference>
<keyword evidence="6 8" id="KW-1133">Transmembrane helix</keyword>
<feature type="chain" id="PRO_5035966204" description="Post-GPI attachment to proteins factor 3" evidence="8">
    <location>
        <begin position="28"/>
        <end position="297"/>
    </location>
</feature>
<sequence>MSEKFKFLYSTEKKIFILCLLFKFIQSGVCSYGDRSNAFQNCMHWCGIKNCSNSTQLADFETNRPWYMTVLQWECWDECDYYCMWHTVKVFQYNGQGIPQFHGKWPFYRFCGIQEPASMIFSLLNGLVHFYMWKKFRSTVPKCPFSSVWNIQALLSVNAWFWSAVFHTRDVPLTEKLDYFCAFSMVLYSFYSLLNVIPQLKDISSGLLNSFGWLMWCYKHRHKHYVWKCAASVIAVNLLLLLELCDFPPWKFIIDAHALWHFGTIPVPFLWYSFLIEDCLNEMKDLGLCINLVKKMG</sequence>
<evidence type="ECO:0000313" key="10">
    <source>
        <dbReference type="Proteomes" id="UP000807504"/>
    </source>
</evidence>
<evidence type="ECO:0000256" key="4">
    <source>
        <dbReference type="ARBA" id="ARBA00022692"/>
    </source>
</evidence>
<dbReference type="AlphaFoldDB" id="A0A8T0E358"/>
<gene>
    <name evidence="9" type="ORF">HNY73_022685</name>
</gene>
<organism evidence="9 10">
    <name type="scientific">Argiope bruennichi</name>
    <name type="common">Wasp spider</name>
    <name type="synonym">Aranea bruennichi</name>
    <dbReference type="NCBI Taxonomy" id="94029"/>
    <lineage>
        <taxon>Eukaryota</taxon>
        <taxon>Metazoa</taxon>
        <taxon>Ecdysozoa</taxon>
        <taxon>Arthropoda</taxon>
        <taxon>Chelicerata</taxon>
        <taxon>Arachnida</taxon>
        <taxon>Araneae</taxon>
        <taxon>Araneomorphae</taxon>
        <taxon>Entelegynae</taxon>
        <taxon>Araneoidea</taxon>
        <taxon>Araneidae</taxon>
        <taxon>Argiope</taxon>
    </lineage>
</organism>
<comment type="caution">
    <text evidence="9">The sequence shown here is derived from an EMBL/GenBank/DDBJ whole genome shotgun (WGS) entry which is preliminary data.</text>
</comment>
<dbReference type="GO" id="GO:0000139">
    <property type="term" value="C:Golgi membrane"/>
    <property type="evidence" value="ECO:0007669"/>
    <property type="project" value="UniProtKB-SubCell"/>
</dbReference>
<keyword evidence="5 8" id="KW-0732">Signal</keyword>
<protein>
    <recommendedName>
        <fullName evidence="8">Post-GPI attachment to proteins factor 3</fullName>
    </recommendedName>
</protein>
<comment type="caution">
    <text evidence="8">Lacks conserved residue(s) required for the propagation of feature annotation.</text>
</comment>
<dbReference type="GO" id="GO:0016788">
    <property type="term" value="F:hydrolase activity, acting on ester bonds"/>
    <property type="evidence" value="ECO:0007669"/>
    <property type="project" value="TreeGrafter"/>
</dbReference>
<dbReference type="PANTHER" id="PTHR13148:SF0">
    <property type="entry name" value="POST-GPI ATTACHMENT TO PROTEINS FACTOR 3"/>
    <property type="match status" value="1"/>
</dbReference>
<reference evidence="9" key="2">
    <citation type="submission" date="2020-06" db="EMBL/GenBank/DDBJ databases">
        <authorList>
            <person name="Sheffer M."/>
        </authorList>
    </citation>
    <scope>NUCLEOTIDE SEQUENCE</scope>
</reference>
<evidence type="ECO:0000256" key="3">
    <source>
        <dbReference type="ARBA" id="ARBA00022502"/>
    </source>
</evidence>
<dbReference type="GO" id="GO:0005789">
    <property type="term" value="C:endoplasmic reticulum membrane"/>
    <property type="evidence" value="ECO:0007669"/>
    <property type="project" value="TreeGrafter"/>
</dbReference>
<reference evidence="9" key="1">
    <citation type="journal article" date="2020" name="bioRxiv">
        <title>Chromosome-level reference genome of the European wasp spider Argiope bruennichi: a resource for studies on range expansion and evolutionary adaptation.</title>
        <authorList>
            <person name="Sheffer M.M."/>
            <person name="Hoppe A."/>
            <person name="Krehenwinkel H."/>
            <person name="Uhl G."/>
            <person name="Kuss A.W."/>
            <person name="Jensen L."/>
            <person name="Jensen C."/>
            <person name="Gillespie R.G."/>
            <person name="Hoff K.J."/>
            <person name="Prost S."/>
        </authorList>
    </citation>
    <scope>NUCLEOTIDE SEQUENCE</scope>
</reference>
<evidence type="ECO:0000313" key="9">
    <source>
        <dbReference type="EMBL" id="KAF8764627.1"/>
    </source>
</evidence>
<dbReference type="GO" id="GO:0006506">
    <property type="term" value="P:GPI anchor biosynthetic process"/>
    <property type="evidence" value="ECO:0007669"/>
    <property type="project" value="UniProtKB-KW"/>
</dbReference>
<keyword evidence="7 8" id="KW-0472">Membrane</keyword>
<keyword evidence="10" id="KW-1185">Reference proteome</keyword>